<comment type="caution">
    <text evidence="2">The sequence shown here is derived from an EMBL/GenBank/DDBJ whole genome shotgun (WGS) entry which is preliminary data.</text>
</comment>
<dbReference type="InterPro" id="IPR031491">
    <property type="entry name" value="FANCA_interact"/>
</dbReference>
<feature type="domain" description="UBZ2-type" evidence="1">
    <location>
        <begin position="104"/>
        <end position="140"/>
    </location>
</feature>
<sequence length="140" mass="16107">MAFVHCPPMMDVSYYHKANRTLPGRTSWFEQEGLTASENMWMLLLKAVNADLKPTSWKMVPSLPEFSGKCSENKKPLNPEVFKVGTKDFQWMPYPAFCREKALKTHDPRFHHQFSGMLSQLDIDGHLAKCLSESADDVIW</sequence>
<proteinExistence type="predicted"/>
<dbReference type="STRING" id="8496.A0A151N3T5"/>
<dbReference type="eggNOG" id="ENOG502SE5R">
    <property type="taxonomic scope" value="Eukaryota"/>
</dbReference>
<dbReference type="Pfam" id="PF15750">
    <property type="entry name" value="UBZ_FAAP20"/>
    <property type="match status" value="1"/>
</dbReference>
<protein>
    <submittedName>
        <fullName evidence="2">Fanconi anemia core complex-associated protein 20 isoform B</fullName>
    </submittedName>
</protein>
<dbReference type="InterPro" id="IPR052689">
    <property type="entry name" value="FA_core_complex_assoc"/>
</dbReference>
<dbReference type="PROSITE" id="PS51906">
    <property type="entry name" value="ZF_UBZ2"/>
    <property type="match status" value="1"/>
</dbReference>
<dbReference type="InterPro" id="IPR031490">
    <property type="entry name" value="UBZ2_FAAP20"/>
</dbReference>
<dbReference type="GO" id="GO:0043240">
    <property type="term" value="C:Fanconi anaemia nuclear complex"/>
    <property type="evidence" value="ECO:0007669"/>
    <property type="project" value="TreeGrafter"/>
</dbReference>
<name>A0A151N3T5_ALLMI</name>
<dbReference type="GO" id="GO:0043130">
    <property type="term" value="F:ubiquitin binding"/>
    <property type="evidence" value="ECO:0007669"/>
    <property type="project" value="InterPro"/>
</dbReference>
<dbReference type="PANTHER" id="PTHR37862">
    <property type="entry name" value="FANCONI ANEMIA CORE COMPLEX-ASSOCIATED PROTEIN 20"/>
    <property type="match status" value="1"/>
</dbReference>
<evidence type="ECO:0000313" key="3">
    <source>
        <dbReference type="Proteomes" id="UP000050525"/>
    </source>
</evidence>
<evidence type="ECO:0000313" key="2">
    <source>
        <dbReference type="EMBL" id="KYO31438.1"/>
    </source>
</evidence>
<dbReference type="EMBL" id="AKHW03004073">
    <property type="protein sequence ID" value="KYO31438.1"/>
    <property type="molecule type" value="Genomic_DNA"/>
</dbReference>
<dbReference type="PANTHER" id="PTHR37862:SF1">
    <property type="entry name" value="FANCONI ANEMIA CORE COMPLEX-ASSOCIATED PROTEIN 20"/>
    <property type="match status" value="1"/>
</dbReference>
<dbReference type="AlphaFoldDB" id="A0A151N3T5"/>
<organism evidence="2 3">
    <name type="scientific">Alligator mississippiensis</name>
    <name type="common">American alligator</name>
    <dbReference type="NCBI Taxonomy" id="8496"/>
    <lineage>
        <taxon>Eukaryota</taxon>
        <taxon>Metazoa</taxon>
        <taxon>Chordata</taxon>
        <taxon>Craniata</taxon>
        <taxon>Vertebrata</taxon>
        <taxon>Euteleostomi</taxon>
        <taxon>Archelosauria</taxon>
        <taxon>Archosauria</taxon>
        <taxon>Crocodylia</taxon>
        <taxon>Alligatoridae</taxon>
        <taxon>Alligatorinae</taxon>
        <taxon>Alligator</taxon>
    </lineage>
</organism>
<reference evidence="2 3" key="1">
    <citation type="journal article" date="2012" name="Genome Biol.">
        <title>Sequencing three crocodilian genomes to illuminate the evolution of archosaurs and amniotes.</title>
        <authorList>
            <person name="St John J.A."/>
            <person name="Braun E.L."/>
            <person name="Isberg S.R."/>
            <person name="Miles L.G."/>
            <person name="Chong A.Y."/>
            <person name="Gongora J."/>
            <person name="Dalzell P."/>
            <person name="Moran C."/>
            <person name="Bed'hom B."/>
            <person name="Abzhanov A."/>
            <person name="Burgess S.C."/>
            <person name="Cooksey A.M."/>
            <person name="Castoe T.A."/>
            <person name="Crawford N.G."/>
            <person name="Densmore L.D."/>
            <person name="Drew J.C."/>
            <person name="Edwards S.V."/>
            <person name="Faircloth B.C."/>
            <person name="Fujita M.K."/>
            <person name="Greenwold M.J."/>
            <person name="Hoffmann F.G."/>
            <person name="Howard J.M."/>
            <person name="Iguchi T."/>
            <person name="Janes D.E."/>
            <person name="Khan S.Y."/>
            <person name="Kohno S."/>
            <person name="de Koning A.J."/>
            <person name="Lance S.L."/>
            <person name="McCarthy F.M."/>
            <person name="McCormack J.E."/>
            <person name="Merchant M.E."/>
            <person name="Peterson D.G."/>
            <person name="Pollock D.D."/>
            <person name="Pourmand N."/>
            <person name="Raney B.J."/>
            <person name="Roessler K.A."/>
            <person name="Sanford J.R."/>
            <person name="Sawyer R.H."/>
            <person name="Schmidt C.J."/>
            <person name="Triplett E.W."/>
            <person name="Tuberville T.D."/>
            <person name="Venegas-Anaya M."/>
            <person name="Howard J.T."/>
            <person name="Jarvis E.D."/>
            <person name="Guillette L.J.Jr."/>
            <person name="Glenn T.C."/>
            <person name="Green R.E."/>
            <person name="Ray D.A."/>
        </authorList>
    </citation>
    <scope>NUCLEOTIDE SEQUENCE [LARGE SCALE GENOMIC DNA]</scope>
    <source>
        <strain evidence="2">KSC_2009_1</strain>
    </source>
</reference>
<dbReference type="Proteomes" id="UP000050525">
    <property type="component" value="Unassembled WGS sequence"/>
</dbReference>
<dbReference type="Pfam" id="PF15751">
    <property type="entry name" value="FANCA_interact"/>
    <property type="match status" value="1"/>
</dbReference>
<keyword evidence="3" id="KW-1185">Reference proteome</keyword>
<evidence type="ECO:0000259" key="1">
    <source>
        <dbReference type="PROSITE" id="PS51906"/>
    </source>
</evidence>
<accession>A0A151N3T5</accession>
<gene>
    <name evidence="2" type="primary">FAAP20</name>
    <name evidence="2" type="ORF">Y1Q_0006025</name>
</gene>